<evidence type="ECO:0000259" key="1">
    <source>
        <dbReference type="SMART" id="SM00479"/>
    </source>
</evidence>
<dbReference type="OrthoDB" id="8191639at2759"/>
<comment type="caution">
    <text evidence="2">The sequence shown here is derived from an EMBL/GenBank/DDBJ whole genome shotgun (WGS) entry which is preliminary data.</text>
</comment>
<reference evidence="2" key="1">
    <citation type="submission" date="2021-06" db="EMBL/GenBank/DDBJ databases">
        <authorList>
            <person name="Hodson N. C."/>
            <person name="Mongue J. A."/>
            <person name="Jaron S. K."/>
        </authorList>
    </citation>
    <scope>NUCLEOTIDE SEQUENCE</scope>
</reference>
<keyword evidence="3" id="KW-1185">Reference proteome</keyword>
<gene>
    <name evidence="2" type="ORF">AFUS01_LOCUS15805</name>
</gene>
<feature type="domain" description="Exonuclease" evidence="1">
    <location>
        <begin position="11"/>
        <end position="184"/>
    </location>
</feature>
<protein>
    <recommendedName>
        <fullName evidence="1">Exonuclease domain-containing protein</fullName>
    </recommendedName>
</protein>
<evidence type="ECO:0000313" key="3">
    <source>
        <dbReference type="Proteomes" id="UP000708208"/>
    </source>
</evidence>
<dbReference type="Proteomes" id="UP000708208">
    <property type="component" value="Unassembled WGS sequence"/>
</dbReference>
<name>A0A8J2JX11_9HEXA</name>
<sequence>KPWWQHFCKSQIVAIDCEFVHYRYLAKSEKVKAASVAIVDFNGEVLYRTTVKHDPGECQINRITISKNGITANILRNGHKSLDTVENEVADLLKDKLVIHIAGATDFKSLGLCIGDFENFDLHSHWQQPKINSNGILVHENIGLKRLIRKYFNDEDFQSGIHSAEADARATLRIFREVYIKIKQTEVCTKYNSDFDQFADFD</sequence>
<feature type="non-terminal residue" evidence="2">
    <location>
        <position position="1"/>
    </location>
</feature>
<evidence type="ECO:0000313" key="2">
    <source>
        <dbReference type="EMBL" id="CAG7726929.1"/>
    </source>
</evidence>
<organism evidence="2 3">
    <name type="scientific">Allacma fusca</name>
    <dbReference type="NCBI Taxonomy" id="39272"/>
    <lineage>
        <taxon>Eukaryota</taxon>
        <taxon>Metazoa</taxon>
        <taxon>Ecdysozoa</taxon>
        <taxon>Arthropoda</taxon>
        <taxon>Hexapoda</taxon>
        <taxon>Collembola</taxon>
        <taxon>Symphypleona</taxon>
        <taxon>Sminthuridae</taxon>
        <taxon>Allacma</taxon>
    </lineage>
</organism>
<proteinExistence type="predicted"/>
<dbReference type="InterPro" id="IPR013520">
    <property type="entry name" value="Ribonucl_H"/>
</dbReference>
<dbReference type="SMART" id="SM00479">
    <property type="entry name" value="EXOIII"/>
    <property type="match status" value="1"/>
</dbReference>
<dbReference type="EMBL" id="CAJVCH010141907">
    <property type="protein sequence ID" value="CAG7726929.1"/>
    <property type="molecule type" value="Genomic_DNA"/>
</dbReference>
<accession>A0A8J2JX11</accession>
<dbReference type="AlphaFoldDB" id="A0A8J2JX11"/>